<proteinExistence type="predicted"/>
<feature type="region of interest" description="Disordered" evidence="1">
    <location>
        <begin position="112"/>
        <end position="131"/>
    </location>
</feature>
<gene>
    <name evidence="2" type="ORF">DY000_02025570</name>
</gene>
<feature type="compositionally biased region" description="Polar residues" evidence="1">
    <location>
        <begin position="1"/>
        <end position="15"/>
    </location>
</feature>
<dbReference type="Proteomes" id="UP000266723">
    <property type="component" value="Unassembled WGS sequence"/>
</dbReference>
<reference evidence="2 3" key="1">
    <citation type="journal article" date="2020" name="BMC Genomics">
        <title>Intraspecific diversification of the crop wild relative Brassica cretica Lam. using demographic model selection.</title>
        <authorList>
            <person name="Kioukis A."/>
            <person name="Michalopoulou V.A."/>
            <person name="Briers L."/>
            <person name="Pirintsos S."/>
            <person name="Studholme D.J."/>
            <person name="Pavlidis P."/>
            <person name="Sarris P.F."/>
        </authorList>
    </citation>
    <scope>NUCLEOTIDE SEQUENCE [LARGE SCALE GENOMIC DNA]</scope>
    <source>
        <strain evidence="3">cv. PFS-1207/04</strain>
    </source>
</reference>
<protein>
    <recommendedName>
        <fullName evidence="4">Endonuclease/exonuclease/phosphatase domain-containing protein</fullName>
    </recommendedName>
</protein>
<comment type="caution">
    <text evidence="2">The sequence shown here is derived from an EMBL/GenBank/DDBJ whole genome shotgun (WGS) entry which is preliminary data.</text>
</comment>
<accession>A0ABQ7EGV3</accession>
<dbReference type="EMBL" id="QGKV02000299">
    <property type="protein sequence ID" value="KAF3595755.1"/>
    <property type="molecule type" value="Genomic_DNA"/>
</dbReference>
<feature type="compositionally biased region" description="Polar residues" evidence="1">
    <location>
        <begin position="122"/>
        <end position="131"/>
    </location>
</feature>
<feature type="region of interest" description="Disordered" evidence="1">
    <location>
        <begin position="1"/>
        <end position="95"/>
    </location>
</feature>
<name>A0ABQ7EGV3_BRACR</name>
<evidence type="ECO:0000313" key="2">
    <source>
        <dbReference type="EMBL" id="KAF3595755.1"/>
    </source>
</evidence>
<evidence type="ECO:0000313" key="3">
    <source>
        <dbReference type="Proteomes" id="UP000266723"/>
    </source>
</evidence>
<sequence>MIITESGQKSSQETKFTPEIPAVNSESVPQQDLPVITEASTGQNSLVEPPYSAPAAVGASDLNTEPSPQQDIPATADASSGHEPLVEPSPSAPAATGASILENLNFQKSATATNKEDVHVPATQTRPENPTTVQNVNIVPHQRTESINLNASKHEGKTQGHREGKAPIRSLLPIVSKSQDGKVYRRKVQGSSLETTTPPTSNSFQLLDSVPETLSESPQKSFAEVSAQHVNNNITLGSGNQVAALALQPVTSAKKISTVTAQDSTLVFNYDLSKGGLCVDLSSHLSSPANVSSEDDSYSANEMEDIASSSLTSSTPWTCLGDFNEILSTDKHSNLVVNENGWKLPSARSDEAEALQIHLASVSLPCASAHDDEFLWRVDNVELDAFSTKLTWESLRPRAPIQLWTSNVCGGSAAGGVSSEVPAATLFSDHRAPRWYSSDLVVPQGTSSHLKVFRVGLVSIDHHERLSVLMSRRKYGGAPFSHRPRIFFASPFSTEEYVVARTCEVVTMAWIAAVRVRS</sequence>
<organism evidence="2 3">
    <name type="scientific">Brassica cretica</name>
    <name type="common">Mustard</name>
    <dbReference type="NCBI Taxonomy" id="69181"/>
    <lineage>
        <taxon>Eukaryota</taxon>
        <taxon>Viridiplantae</taxon>
        <taxon>Streptophyta</taxon>
        <taxon>Embryophyta</taxon>
        <taxon>Tracheophyta</taxon>
        <taxon>Spermatophyta</taxon>
        <taxon>Magnoliopsida</taxon>
        <taxon>eudicotyledons</taxon>
        <taxon>Gunneridae</taxon>
        <taxon>Pentapetalae</taxon>
        <taxon>rosids</taxon>
        <taxon>malvids</taxon>
        <taxon>Brassicales</taxon>
        <taxon>Brassicaceae</taxon>
        <taxon>Brassiceae</taxon>
        <taxon>Brassica</taxon>
    </lineage>
</organism>
<evidence type="ECO:0000256" key="1">
    <source>
        <dbReference type="SAM" id="MobiDB-lite"/>
    </source>
</evidence>
<evidence type="ECO:0008006" key="4">
    <source>
        <dbReference type="Google" id="ProtNLM"/>
    </source>
</evidence>
<feature type="compositionally biased region" description="Polar residues" evidence="1">
    <location>
        <begin position="61"/>
        <end position="72"/>
    </location>
</feature>
<keyword evidence="3" id="KW-1185">Reference proteome</keyword>